<dbReference type="RefSeq" id="WP_082303680.1">
    <property type="nucleotide sequence ID" value="NZ_CAWLTM010000079.1"/>
</dbReference>
<dbReference type="PATRIC" id="fig|1393736.3.peg.2627"/>
<dbReference type="Pfam" id="PF13744">
    <property type="entry name" value="HTH_37"/>
    <property type="match status" value="1"/>
</dbReference>
<dbReference type="SMART" id="SM00530">
    <property type="entry name" value="HTH_XRE"/>
    <property type="match status" value="1"/>
</dbReference>
<evidence type="ECO:0000313" key="3">
    <source>
        <dbReference type="Proteomes" id="UP000023464"/>
    </source>
</evidence>
<organism evidence="2 3">
    <name type="scientific">Photorhabdus aegyptia</name>
    <dbReference type="NCBI Taxonomy" id="2805098"/>
    <lineage>
        <taxon>Bacteria</taxon>
        <taxon>Pseudomonadati</taxon>
        <taxon>Pseudomonadota</taxon>
        <taxon>Gammaproteobacteria</taxon>
        <taxon>Enterobacterales</taxon>
        <taxon>Morganellaceae</taxon>
        <taxon>Photorhabdus</taxon>
    </lineage>
</organism>
<dbReference type="Gene3D" id="1.10.260.40">
    <property type="entry name" value="lambda repressor-like DNA-binding domains"/>
    <property type="match status" value="1"/>
</dbReference>
<dbReference type="CDD" id="cd00093">
    <property type="entry name" value="HTH_XRE"/>
    <property type="match status" value="1"/>
</dbReference>
<name>A0A022PFH1_9GAMM</name>
<keyword evidence="3" id="KW-1185">Reference proteome</keyword>
<dbReference type="InterPro" id="IPR010982">
    <property type="entry name" value="Lambda_DNA-bd_dom_sf"/>
</dbReference>
<comment type="caution">
    <text evidence="2">The sequence shown here is derived from an EMBL/GenBank/DDBJ whole genome shotgun (WGS) entry which is preliminary data.</text>
</comment>
<dbReference type="InterPro" id="IPR039554">
    <property type="entry name" value="HigA2-like_HTH"/>
</dbReference>
<accession>A0A022PFH1</accession>
<sequence length="106" mass="12090">MMEFIVTKNPYVSSSNNPNEANDKHIRAQLMVIIRKMIKERGLSQVKAAELLGTTQARISEIINGKLENHTIDKLFNMLNRLGWNFEFSYHDGMVTVAVDKIIKVA</sequence>
<gene>
    <name evidence="2" type="ORF">BA1DRAFT_02567</name>
</gene>
<protein>
    <submittedName>
        <fullName evidence="2">Putative conserved small protein</fullName>
    </submittedName>
</protein>
<evidence type="ECO:0000259" key="1">
    <source>
        <dbReference type="PROSITE" id="PS50943"/>
    </source>
</evidence>
<proteinExistence type="predicted"/>
<feature type="domain" description="HTH cro/C1-type" evidence="1">
    <location>
        <begin position="34"/>
        <end position="89"/>
    </location>
</feature>
<dbReference type="AlphaFoldDB" id="A0A022PFH1"/>
<reference evidence="2 3" key="1">
    <citation type="submission" date="2014-03" db="EMBL/GenBank/DDBJ databases">
        <title>Draft Genome of Photorhabdus luminescens BA1, an Egyptian Isolate.</title>
        <authorList>
            <person name="Ghazal S."/>
            <person name="Hurst S.G.IV."/>
            <person name="Morris K."/>
            <person name="Thomas K."/>
            <person name="Tisa L.S."/>
        </authorList>
    </citation>
    <scope>NUCLEOTIDE SEQUENCE [LARGE SCALE GENOMIC DNA]</scope>
    <source>
        <strain evidence="2 3">BA1</strain>
    </source>
</reference>
<dbReference type="InterPro" id="IPR001387">
    <property type="entry name" value="Cro/C1-type_HTH"/>
</dbReference>
<dbReference type="Proteomes" id="UP000023464">
    <property type="component" value="Unassembled WGS sequence"/>
</dbReference>
<dbReference type="GO" id="GO:0003677">
    <property type="term" value="F:DNA binding"/>
    <property type="evidence" value="ECO:0007669"/>
    <property type="project" value="InterPro"/>
</dbReference>
<evidence type="ECO:0000313" key="2">
    <source>
        <dbReference type="EMBL" id="EYU14902.1"/>
    </source>
</evidence>
<dbReference type="EMBL" id="JFGV01000036">
    <property type="protein sequence ID" value="EYU14902.1"/>
    <property type="molecule type" value="Genomic_DNA"/>
</dbReference>
<dbReference type="PROSITE" id="PS50943">
    <property type="entry name" value="HTH_CROC1"/>
    <property type="match status" value="1"/>
</dbReference>
<dbReference type="SUPFAM" id="SSF47413">
    <property type="entry name" value="lambda repressor-like DNA-binding domains"/>
    <property type="match status" value="1"/>
</dbReference>